<dbReference type="Ensembl" id="ENSOMYT00000143574.1">
    <property type="protein sequence ID" value="ENSOMYP00000108897.1"/>
    <property type="gene ID" value="ENSOMYG00000056151.1"/>
</dbReference>
<evidence type="ECO:0000256" key="1">
    <source>
        <dbReference type="ARBA" id="ARBA00001974"/>
    </source>
</evidence>
<dbReference type="GeneTree" id="ENSGT00390000001718"/>
<dbReference type="PANTHER" id="PTHR11985:SF15">
    <property type="entry name" value="GLYCEROL-3-PHOSPHATE DEHYDROGENASE, MITOCHONDRIAL"/>
    <property type="match status" value="1"/>
</dbReference>
<evidence type="ECO:0000256" key="6">
    <source>
        <dbReference type="ARBA" id="ARBA00013029"/>
    </source>
</evidence>
<evidence type="ECO:0000256" key="2">
    <source>
        <dbReference type="ARBA" id="ARBA00003074"/>
    </source>
</evidence>
<evidence type="ECO:0000256" key="9">
    <source>
        <dbReference type="ARBA" id="ARBA00022723"/>
    </source>
</evidence>
<evidence type="ECO:0000256" key="7">
    <source>
        <dbReference type="ARBA" id="ARBA00020025"/>
    </source>
</evidence>
<evidence type="ECO:0000256" key="15">
    <source>
        <dbReference type="ARBA" id="ARBA00023128"/>
    </source>
</evidence>
<evidence type="ECO:0000256" key="12">
    <source>
        <dbReference type="ARBA" id="ARBA00022837"/>
    </source>
</evidence>
<accession>A0A8K9UPC3</accession>
<dbReference type="Gene3D" id="3.50.50.60">
    <property type="entry name" value="FAD/NAD(P)-binding domain"/>
    <property type="match status" value="2"/>
</dbReference>
<dbReference type="PROSITE" id="PS00018">
    <property type="entry name" value="EF_HAND_1"/>
    <property type="match status" value="1"/>
</dbReference>
<dbReference type="PROSITE" id="PS50222">
    <property type="entry name" value="EF_HAND_2"/>
    <property type="match status" value="2"/>
</dbReference>
<dbReference type="InterPro" id="IPR031656">
    <property type="entry name" value="DAO_C"/>
</dbReference>
<dbReference type="InterPro" id="IPR011992">
    <property type="entry name" value="EF-hand-dom_pair"/>
</dbReference>
<dbReference type="InterPro" id="IPR038299">
    <property type="entry name" value="DAO_C_sf"/>
</dbReference>
<evidence type="ECO:0000256" key="8">
    <source>
        <dbReference type="ARBA" id="ARBA00022630"/>
    </source>
</evidence>
<evidence type="ECO:0000313" key="19">
    <source>
        <dbReference type="Ensembl" id="ENSOMYP00000108897.1"/>
    </source>
</evidence>
<dbReference type="FunFam" id="3.30.9.10:FF:000001">
    <property type="entry name" value="Glycerol-3-phosphate dehydrogenase"/>
    <property type="match status" value="1"/>
</dbReference>
<dbReference type="PRINTS" id="PR01001">
    <property type="entry name" value="FADG3PDH"/>
</dbReference>
<feature type="region of interest" description="Disordered" evidence="17">
    <location>
        <begin position="1"/>
        <end position="21"/>
    </location>
</feature>
<dbReference type="Pfam" id="PF13499">
    <property type="entry name" value="EF-hand_7"/>
    <property type="match status" value="1"/>
</dbReference>
<evidence type="ECO:0000256" key="5">
    <source>
        <dbReference type="ARBA" id="ARBA00007330"/>
    </source>
</evidence>
<dbReference type="CDD" id="cd00051">
    <property type="entry name" value="EFh"/>
    <property type="match status" value="1"/>
</dbReference>
<dbReference type="SUPFAM" id="SSF51905">
    <property type="entry name" value="FAD/NAD(P)-binding domain"/>
    <property type="match status" value="1"/>
</dbReference>
<keyword evidence="14" id="KW-0560">Oxidoreductase</keyword>
<dbReference type="Pfam" id="PF01266">
    <property type="entry name" value="DAO"/>
    <property type="match status" value="1"/>
</dbReference>
<dbReference type="InterPro" id="IPR006076">
    <property type="entry name" value="FAD-dep_OxRdtase"/>
</dbReference>
<reference evidence="19" key="3">
    <citation type="submission" date="2025-09" db="UniProtKB">
        <authorList>
            <consortium name="Ensembl"/>
        </authorList>
    </citation>
    <scope>IDENTIFICATION</scope>
</reference>
<dbReference type="InterPro" id="IPR002048">
    <property type="entry name" value="EF_hand_dom"/>
</dbReference>
<evidence type="ECO:0000256" key="3">
    <source>
        <dbReference type="ARBA" id="ARBA00004173"/>
    </source>
</evidence>
<keyword evidence="8" id="KW-0285">Flavoprotein</keyword>
<comment type="pathway">
    <text evidence="4">Polyol metabolism; glycerol degradation.</text>
</comment>
<feature type="domain" description="EF-hand" evidence="18">
    <location>
        <begin position="598"/>
        <end position="633"/>
    </location>
</feature>
<comment type="function">
    <text evidence="2">Calcium-responsive mitochondrial glycerol-3-phosphate dehydrogenase which seems to be a key component of the pancreatic beta-cell glucose-sensing device.</text>
</comment>
<dbReference type="GO" id="GO:0004368">
    <property type="term" value="F:glycerol-3-phosphate dehydrogenase (quinone) activity"/>
    <property type="evidence" value="ECO:0007669"/>
    <property type="project" value="UniProtKB-EC"/>
</dbReference>
<dbReference type="GO" id="GO:0006072">
    <property type="term" value="P:glycerol-3-phosphate metabolic process"/>
    <property type="evidence" value="ECO:0007669"/>
    <property type="project" value="InterPro"/>
</dbReference>
<dbReference type="PROSITE" id="PS00978">
    <property type="entry name" value="FAD_G3PDH_2"/>
    <property type="match status" value="1"/>
</dbReference>
<evidence type="ECO:0000256" key="10">
    <source>
        <dbReference type="ARBA" id="ARBA00022737"/>
    </source>
</evidence>
<name>A0A8K9UPC3_ONCMY</name>
<evidence type="ECO:0000256" key="16">
    <source>
        <dbReference type="ARBA" id="ARBA00048863"/>
    </source>
</evidence>
<evidence type="ECO:0000256" key="4">
    <source>
        <dbReference type="ARBA" id="ARBA00004745"/>
    </source>
</evidence>
<dbReference type="SUPFAM" id="SSF54373">
    <property type="entry name" value="FAD-linked reductases, C-terminal domain"/>
    <property type="match status" value="1"/>
</dbReference>
<keyword evidence="9" id="KW-0479">Metal-binding</keyword>
<dbReference type="SMART" id="SM00054">
    <property type="entry name" value="EFh"/>
    <property type="match status" value="2"/>
</dbReference>
<organism evidence="19 20">
    <name type="scientific">Oncorhynchus mykiss</name>
    <name type="common">Rainbow trout</name>
    <name type="synonym">Salmo gairdneri</name>
    <dbReference type="NCBI Taxonomy" id="8022"/>
    <lineage>
        <taxon>Eukaryota</taxon>
        <taxon>Metazoa</taxon>
        <taxon>Chordata</taxon>
        <taxon>Craniata</taxon>
        <taxon>Vertebrata</taxon>
        <taxon>Euteleostomi</taxon>
        <taxon>Actinopterygii</taxon>
        <taxon>Neopterygii</taxon>
        <taxon>Teleostei</taxon>
        <taxon>Protacanthopterygii</taxon>
        <taxon>Salmoniformes</taxon>
        <taxon>Salmonidae</taxon>
        <taxon>Salmoninae</taxon>
        <taxon>Oncorhynchus</taxon>
    </lineage>
</organism>
<reference evidence="19" key="1">
    <citation type="submission" date="2020-07" db="EMBL/GenBank/DDBJ databases">
        <title>A long reads based de novo assembly of the rainbow trout Arlee double haploid line genome.</title>
        <authorList>
            <person name="Gao G."/>
            <person name="Palti Y."/>
        </authorList>
    </citation>
    <scope>NUCLEOTIDE SEQUENCE [LARGE SCALE GENOMIC DNA]</scope>
</reference>
<keyword evidence="10" id="KW-0677">Repeat</keyword>
<dbReference type="InterPro" id="IPR036188">
    <property type="entry name" value="FAD/NAD-bd_sf"/>
</dbReference>
<dbReference type="AlphaFoldDB" id="A0A8K9UPC3"/>
<comment type="similarity">
    <text evidence="5">Belongs to the FAD-dependent glycerol-3-phosphate dehydrogenase family.</text>
</comment>
<comment type="catalytic activity">
    <reaction evidence="16">
        <text>a quinone + sn-glycerol 3-phosphate = dihydroxyacetone phosphate + a quinol</text>
        <dbReference type="Rhea" id="RHEA:18977"/>
        <dbReference type="ChEBI" id="CHEBI:24646"/>
        <dbReference type="ChEBI" id="CHEBI:57597"/>
        <dbReference type="ChEBI" id="CHEBI:57642"/>
        <dbReference type="ChEBI" id="CHEBI:132124"/>
        <dbReference type="EC" id="1.1.5.3"/>
    </reaction>
    <physiologicalReaction direction="left-to-right" evidence="16">
        <dbReference type="Rhea" id="RHEA:18978"/>
    </physiologicalReaction>
</comment>
<keyword evidence="13" id="KW-0809">Transit peptide</keyword>
<dbReference type="EC" id="1.1.5.3" evidence="6"/>
<sequence length="666" mass="74114">GIGHLHDIHSAEGELKQPFKDELPTRQAQLSTLQDTEEFDVLVVGGGATGSGCALDAVTRNLKTALVERNDFSSGTSSRSTKLIHGGVRYLQKAIMKLDYEQYMMVKEALHERSNLLDIAPHLSAPLPIMLPVYKWWQLPYYWAGIKMYDLVAGGQCLKSSYVLSKNKALELFPMLKKDKLVGAIVYYDGEYFSLLSSLKGLFSPGCCWTYQHFRNEFDVRAKCVINATGPFTDSLRKMDDGKNTNICQPSAGVHIVIPGYYSPDNMGLLDPATSDGRVIFFLPWEKMTIAGTTDTPTDITAHPIPREEDINFILNEVRNYLSPDVEVRRGDVLAAWSGIRPLVTDPNSKDTQSICRNHIVNVSDSGLVTIAGGKWTTYRSMAEETLDAAVAAHRLGGGPSKTVGLVLEGGQDWSPTLYIRLVQDYGLENEVAQHLAATYGGKAFDVAKMARVTGKRWPIVGNRLVSEFPYIESEVRYAVKEYACTAIDVIARRTRLGFLNVQAADEALPRIVDIMGKMLDWSDKKRTEELEAAKKFLYLEMGYRSRSEQLTGTTEITLDTQEVAKYTNRFHKFDKDSKGFITTVDVQRVLQNISVQIDENALHEILNEVDLNKNGQVELNEFLQLMSAVKKGQVSDSRLAILMKTAEESLDLRGPVTVDRSGGGV</sequence>
<keyword evidence="20" id="KW-1185">Reference proteome</keyword>
<dbReference type="Pfam" id="PF16901">
    <property type="entry name" value="DAO_C"/>
    <property type="match status" value="1"/>
</dbReference>
<keyword evidence="12" id="KW-0106">Calcium</keyword>
<feature type="domain" description="EF-hand" evidence="18">
    <location>
        <begin position="562"/>
        <end position="597"/>
    </location>
</feature>
<dbReference type="GO" id="GO:0005509">
    <property type="term" value="F:calcium ion binding"/>
    <property type="evidence" value="ECO:0007669"/>
    <property type="project" value="InterPro"/>
</dbReference>
<dbReference type="Gene3D" id="1.10.8.870">
    <property type="entry name" value="Alpha-glycerophosphate oxidase, cap domain"/>
    <property type="match status" value="1"/>
</dbReference>
<evidence type="ECO:0000256" key="14">
    <source>
        <dbReference type="ARBA" id="ARBA00023002"/>
    </source>
</evidence>
<evidence type="ECO:0000256" key="17">
    <source>
        <dbReference type="SAM" id="MobiDB-lite"/>
    </source>
</evidence>
<proteinExistence type="inferred from homology"/>
<evidence type="ECO:0000259" key="18">
    <source>
        <dbReference type="PROSITE" id="PS50222"/>
    </source>
</evidence>
<evidence type="ECO:0000313" key="20">
    <source>
        <dbReference type="Proteomes" id="UP000694395"/>
    </source>
</evidence>
<keyword evidence="11" id="KW-0274">FAD</keyword>
<dbReference type="Proteomes" id="UP000694395">
    <property type="component" value="Chromosome 7"/>
</dbReference>
<dbReference type="Gene3D" id="3.30.9.10">
    <property type="entry name" value="D-Amino Acid Oxidase, subunit A, domain 2"/>
    <property type="match status" value="2"/>
</dbReference>
<keyword evidence="15" id="KW-0496">Mitochondrion</keyword>
<dbReference type="PANTHER" id="PTHR11985">
    <property type="entry name" value="GLYCEROL-3-PHOSPHATE DEHYDROGENASE"/>
    <property type="match status" value="1"/>
</dbReference>
<evidence type="ECO:0000256" key="13">
    <source>
        <dbReference type="ARBA" id="ARBA00022946"/>
    </source>
</evidence>
<dbReference type="FunFam" id="1.10.238.10:FF:000397">
    <property type="entry name" value="Glycerol-3-phosphate dehydrogenase"/>
    <property type="match status" value="1"/>
</dbReference>
<dbReference type="FunFam" id="1.10.8.870:FF:000001">
    <property type="entry name" value="Glycerol-3-phosphate dehydrogenase"/>
    <property type="match status" value="1"/>
</dbReference>
<dbReference type="Gene3D" id="1.10.238.10">
    <property type="entry name" value="EF-hand"/>
    <property type="match status" value="1"/>
</dbReference>
<evidence type="ECO:0000256" key="11">
    <source>
        <dbReference type="ARBA" id="ARBA00022827"/>
    </source>
</evidence>
<dbReference type="InterPro" id="IPR018247">
    <property type="entry name" value="EF_Hand_1_Ca_BS"/>
</dbReference>
<dbReference type="SUPFAM" id="SSF47473">
    <property type="entry name" value="EF-hand"/>
    <property type="match status" value="1"/>
</dbReference>
<reference evidence="19" key="2">
    <citation type="submission" date="2025-08" db="UniProtKB">
        <authorList>
            <consortium name="Ensembl"/>
        </authorList>
    </citation>
    <scope>IDENTIFICATION</scope>
</reference>
<dbReference type="GO" id="GO:0005739">
    <property type="term" value="C:mitochondrion"/>
    <property type="evidence" value="ECO:0007669"/>
    <property type="project" value="UniProtKB-SubCell"/>
</dbReference>
<dbReference type="InterPro" id="IPR000447">
    <property type="entry name" value="G3P_DH_FAD-dep"/>
</dbReference>
<comment type="subcellular location">
    <subcellularLocation>
        <location evidence="3">Mitochondrion</location>
    </subcellularLocation>
</comment>
<comment type="cofactor">
    <cofactor evidence="1">
        <name>FAD</name>
        <dbReference type="ChEBI" id="CHEBI:57692"/>
    </cofactor>
</comment>
<protein>
    <recommendedName>
        <fullName evidence="7">Glycerol-3-phosphate dehydrogenase, mitochondrial</fullName>
        <ecNumber evidence="6">1.1.5.3</ecNumber>
    </recommendedName>
</protein>